<evidence type="ECO:0000313" key="2">
    <source>
        <dbReference type="EMBL" id="CAK7327745.1"/>
    </source>
</evidence>
<protein>
    <submittedName>
        <fullName evidence="2">Uncharacterized protein</fullName>
    </submittedName>
</protein>
<dbReference type="EMBL" id="CAWUPB010000858">
    <property type="protein sequence ID" value="CAK7327745.1"/>
    <property type="molecule type" value="Genomic_DNA"/>
</dbReference>
<organism evidence="2 3">
    <name type="scientific">Dovyalis caffra</name>
    <dbReference type="NCBI Taxonomy" id="77055"/>
    <lineage>
        <taxon>Eukaryota</taxon>
        <taxon>Viridiplantae</taxon>
        <taxon>Streptophyta</taxon>
        <taxon>Embryophyta</taxon>
        <taxon>Tracheophyta</taxon>
        <taxon>Spermatophyta</taxon>
        <taxon>Magnoliopsida</taxon>
        <taxon>eudicotyledons</taxon>
        <taxon>Gunneridae</taxon>
        <taxon>Pentapetalae</taxon>
        <taxon>rosids</taxon>
        <taxon>fabids</taxon>
        <taxon>Malpighiales</taxon>
        <taxon>Salicaceae</taxon>
        <taxon>Flacourtieae</taxon>
        <taxon>Dovyalis</taxon>
    </lineage>
</organism>
<dbReference type="AlphaFoldDB" id="A0AAV1R5H5"/>
<dbReference type="Proteomes" id="UP001314170">
    <property type="component" value="Unassembled WGS sequence"/>
</dbReference>
<evidence type="ECO:0000256" key="1">
    <source>
        <dbReference type="SAM" id="MobiDB-lite"/>
    </source>
</evidence>
<comment type="caution">
    <text evidence="2">The sequence shown here is derived from an EMBL/GenBank/DDBJ whole genome shotgun (WGS) entry which is preliminary data.</text>
</comment>
<reference evidence="2 3" key="1">
    <citation type="submission" date="2024-01" db="EMBL/GenBank/DDBJ databases">
        <authorList>
            <person name="Waweru B."/>
        </authorList>
    </citation>
    <scope>NUCLEOTIDE SEQUENCE [LARGE SCALE GENOMIC DNA]</scope>
</reference>
<name>A0AAV1R5H5_9ROSI</name>
<proteinExistence type="predicted"/>
<accession>A0AAV1R5H5</accession>
<evidence type="ECO:0000313" key="3">
    <source>
        <dbReference type="Proteomes" id="UP001314170"/>
    </source>
</evidence>
<keyword evidence="3" id="KW-1185">Reference proteome</keyword>
<gene>
    <name evidence="2" type="ORF">DCAF_LOCUS5461</name>
</gene>
<sequence>MRLEGAAWWGFVVALSDSMAVFTAVVLICLNVHMALFCALGVSYTVHSAENLQPIGNDGDGAATEDDDSIADGVPATHPTTEASAYWVQAKPTLDESFTPDAVDYQLEQLSFRFQPYQLDWIIFANVARSKSYMPNSRK</sequence>
<feature type="region of interest" description="Disordered" evidence="1">
    <location>
        <begin position="57"/>
        <end position="78"/>
    </location>
</feature>